<dbReference type="Pfam" id="PF13920">
    <property type="entry name" value="zf-C3HC4_3"/>
    <property type="match status" value="1"/>
</dbReference>
<accession>A0A7S4NUY2</accession>
<evidence type="ECO:0000313" key="5">
    <source>
        <dbReference type="EMBL" id="CAE2311150.1"/>
    </source>
</evidence>
<organism evidence="5">
    <name type="scientific">Guillardia theta</name>
    <name type="common">Cryptophyte</name>
    <name type="synonym">Cryptomonas phi</name>
    <dbReference type="NCBI Taxonomy" id="55529"/>
    <lineage>
        <taxon>Eukaryota</taxon>
        <taxon>Cryptophyceae</taxon>
        <taxon>Pyrenomonadales</taxon>
        <taxon>Geminigeraceae</taxon>
        <taxon>Guillardia</taxon>
    </lineage>
</organism>
<feature type="compositionally biased region" description="Basic and acidic residues" evidence="2">
    <location>
        <begin position="660"/>
        <end position="669"/>
    </location>
</feature>
<feature type="compositionally biased region" description="Low complexity" evidence="2">
    <location>
        <begin position="165"/>
        <end position="181"/>
    </location>
</feature>
<gene>
    <name evidence="5" type="ORF">GTHE00462_LOCUS21461</name>
</gene>
<dbReference type="InterPro" id="IPR001841">
    <property type="entry name" value="Znf_RING"/>
</dbReference>
<name>A0A7S4NUY2_GUITH</name>
<dbReference type="SUPFAM" id="SSF57850">
    <property type="entry name" value="RING/U-box"/>
    <property type="match status" value="1"/>
</dbReference>
<dbReference type="PANTHER" id="PTHR14879">
    <property type="entry name" value="CASPASE REGULATOR, RING FINGER DOMAIN-CONTAINING"/>
    <property type="match status" value="1"/>
</dbReference>
<dbReference type="AlphaFoldDB" id="A0A7S4NUY2"/>
<dbReference type="SMART" id="SM00184">
    <property type="entry name" value="RING"/>
    <property type="match status" value="1"/>
</dbReference>
<feature type="signal peptide" evidence="3">
    <location>
        <begin position="1"/>
        <end position="32"/>
    </location>
</feature>
<keyword evidence="1" id="KW-0479">Metal-binding</keyword>
<feature type="domain" description="RING-type" evidence="4">
    <location>
        <begin position="714"/>
        <end position="756"/>
    </location>
</feature>
<dbReference type="InterPro" id="IPR051728">
    <property type="entry name" value="RING-FYVE_E3_ubiquitin-ligase"/>
</dbReference>
<dbReference type="PANTHER" id="PTHR14879:SF5">
    <property type="entry name" value="RING-TYPE DOMAIN-CONTAINING PROTEIN"/>
    <property type="match status" value="1"/>
</dbReference>
<evidence type="ECO:0000256" key="2">
    <source>
        <dbReference type="SAM" id="MobiDB-lite"/>
    </source>
</evidence>
<feature type="region of interest" description="Disordered" evidence="2">
    <location>
        <begin position="660"/>
        <end position="710"/>
    </location>
</feature>
<feature type="chain" id="PRO_5031246049" description="RING-type domain-containing protein" evidence="3">
    <location>
        <begin position="33"/>
        <end position="858"/>
    </location>
</feature>
<dbReference type="GO" id="GO:0008270">
    <property type="term" value="F:zinc ion binding"/>
    <property type="evidence" value="ECO:0007669"/>
    <property type="project" value="UniProtKB-KW"/>
</dbReference>
<protein>
    <recommendedName>
        <fullName evidence="4">RING-type domain-containing protein</fullName>
    </recommendedName>
</protein>
<feature type="compositionally biased region" description="Basic and acidic residues" evidence="2">
    <location>
        <begin position="698"/>
        <end position="707"/>
    </location>
</feature>
<dbReference type="EMBL" id="HBKN01027771">
    <property type="protein sequence ID" value="CAE2311150.1"/>
    <property type="molecule type" value="Transcribed_RNA"/>
</dbReference>
<dbReference type="InterPro" id="IPR013083">
    <property type="entry name" value="Znf_RING/FYVE/PHD"/>
</dbReference>
<evidence type="ECO:0000256" key="1">
    <source>
        <dbReference type="PROSITE-ProRule" id="PRU00175"/>
    </source>
</evidence>
<keyword evidence="1" id="KW-0863">Zinc-finger</keyword>
<keyword evidence="3" id="KW-0732">Signal</keyword>
<proteinExistence type="predicted"/>
<sequence length="858" mass="92620">MERPFGRNFSRLLISGLFFQLLLLGGVRHARGQQCSSSQFDWPSQQCTLPCPITSSSCTQAANSDVVSLAGTAYCCLCVISADGQSQYMLCPGSLTNPPQSTEAGSSLLATMILKDTAATTLTVPASTTTYVKISQSGSITWSEFSYLQVDVAANPVVPPSNETAAAGGANSSAANSNVSARSDQSNANLPMEQQIKGSHMMGNQRDSMKVQVRSSQGSVSGGLQYDDILFNRRSKEQGLVDQTRRSDASSTLNWYFRTSFLPDLSHSPPVFDYSSTGNSSITLSSPVRTSVYYMALQSTEKYVASVTASQKTAVMLAEGQPYPFSVNKNEHTFMYFYPSDDGLVLLQPRITPALSNVNSRMFVRLGALATERSWSKWVGGHDSEIDGMADYSYTSVLFLKSDGDRYISWTIDPGMKSIWTMTPYLVAPTSLQLDTPMNFAVDKTIRAQLFSAVPSDTQGNFYFQLMPSSAPTSQTYRQWQTLQAATRIYAATKRNGRMAYYQVSDWGYTSDGTPGLQVMIDQWDQGATVYLLLFMENDAPSNEFSVVAFMAGSSFSSWKWWFGGVLFAVFVFCAGRCVLCRGPRGVSLFGIRSRNVRSMGTNTGLRGEVELQQVEEVCSTEPAPEVMKKVADTLYRRNETGSTDTNSVHVEVTVEAKDDAAAQDKGKVSDGTQSTAADAGAEASGAVASEAGQAKGEGGEGGREDGGGEDTSCIVCLDRDREAILLECGHGGLCLQCATSLWNQGPAGRHCPMCRKVFSGVMKIVEEQEDMVKVQAVHYAYKPPESSSAPRISILGIRDVLSSITGNVMSRGGGSEGAGGGSNSSAIVLGLVTDNRRRPYPVQVRNETQGEGRITST</sequence>
<evidence type="ECO:0000259" key="4">
    <source>
        <dbReference type="PROSITE" id="PS50089"/>
    </source>
</evidence>
<dbReference type="PROSITE" id="PS50089">
    <property type="entry name" value="ZF_RING_2"/>
    <property type="match status" value="1"/>
</dbReference>
<dbReference type="Gene3D" id="3.30.40.10">
    <property type="entry name" value="Zinc/RING finger domain, C3HC4 (zinc finger)"/>
    <property type="match status" value="1"/>
</dbReference>
<keyword evidence="1" id="KW-0862">Zinc</keyword>
<evidence type="ECO:0000256" key="3">
    <source>
        <dbReference type="SAM" id="SignalP"/>
    </source>
</evidence>
<feature type="compositionally biased region" description="Low complexity" evidence="2">
    <location>
        <begin position="673"/>
        <end position="695"/>
    </location>
</feature>
<feature type="region of interest" description="Disordered" evidence="2">
    <location>
        <begin position="162"/>
        <end position="188"/>
    </location>
</feature>
<reference evidence="5" key="1">
    <citation type="submission" date="2021-01" db="EMBL/GenBank/DDBJ databases">
        <authorList>
            <person name="Corre E."/>
            <person name="Pelletier E."/>
            <person name="Niang G."/>
            <person name="Scheremetjew M."/>
            <person name="Finn R."/>
            <person name="Kale V."/>
            <person name="Holt S."/>
            <person name="Cochrane G."/>
            <person name="Meng A."/>
            <person name="Brown T."/>
            <person name="Cohen L."/>
        </authorList>
    </citation>
    <scope>NUCLEOTIDE SEQUENCE</scope>
    <source>
        <strain evidence="5">CCMP 2712</strain>
    </source>
</reference>